<keyword evidence="2" id="KW-0812">Transmembrane</keyword>
<dbReference type="Gene3D" id="1.10.510.10">
    <property type="entry name" value="Transferase(Phosphotransferase) domain 1"/>
    <property type="match status" value="1"/>
</dbReference>
<keyword evidence="2" id="KW-1133">Transmembrane helix</keyword>
<feature type="coiled-coil region" evidence="1">
    <location>
        <begin position="379"/>
        <end position="406"/>
    </location>
</feature>
<protein>
    <submittedName>
        <fullName evidence="3">Putative membrane protein</fullName>
    </submittedName>
</protein>
<dbReference type="Pfam" id="PF10140">
    <property type="entry name" value="YukC"/>
    <property type="match status" value="1"/>
</dbReference>
<accession>I5ASE4</accession>
<evidence type="ECO:0000256" key="1">
    <source>
        <dbReference type="SAM" id="Coils"/>
    </source>
</evidence>
<dbReference type="EMBL" id="CM001487">
    <property type="protein sequence ID" value="EIM56717.1"/>
    <property type="molecule type" value="Genomic_DNA"/>
</dbReference>
<keyword evidence="1" id="KW-0175">Coiled coil</keyword>
<organism evidence="3 4">
    <name type="scientific">Eubacterium cellulosolvens (strain ATCC 43171 / JCM 9499 / 6)</name>
    <name type="common">Cillobacterium cellulosolvens</name>
    <dbReference type="NCBI Taxonomy" id="633697"/>
    <lineage>
        <taxon>Bacteria</taxon>
        <taxon>Bacillati</taxon>
        <taxon>Bacillota</taxon>
        <taxon>Clostridia</taxon>
        <taxon>Eubacteriales</taxon>
        <taxon>Eubacteriaceae</taxon>
        <taxon>Eubacterium</taxon>
    </lineage>
</organism>
<dbReference type="InterPro" id="IPR042565">
    <property type="entry name" value="T7SS_EssB_C"/>
</dbReference>
<dbReference type="Proteomes" id="UP000005753">
    <property type="component" value="Chromosome"/>
</dbReference>
<sequence length="407" mass="46404">MGLFKGNKNAKAKGAGSLPAEALQELQVTPTAASENGSGEKAEYLTLKKSALNASTEYDYRFLTYKNELLLPAQIHPEGEEIHITYQTGDRNPFASAVTEDLPERIQLLISCAALAQLLEEYSFSLEPSNLYYDAQYRTVVKMRDIYAAGVQTSEEDFCRQYRALIGFVLQKKYSYMDYLQGGEQLLAESRFLSGLLNLHTVEEIRQYLLTEYLRVKKDRRGNYELFPKKAHKALKIATVSLSVLLAAAVGFIAYHMFFVEPYKDAEIGLSRAYTKSEYETSIRAMEKVSVSRMSDVEKYMLATAYVRTEDLTSEQKENIIETFSLNNAPERMEYWIYTGRNQTEEAVDIGIRLSDGQLQLYAYMKAKAVTEADTSMDAEKKKDMLEKLDKKIEELSKEYSLDEEDK</sequence>
<proteinExistence type="predicted"/>
<feature type="transmembrane region" description="Helical" evidence="2">
    <location>
        <begin position="237"/>
        <end position="258"/>
    </location>
</feature>
<dbReference type="HOGENOM" id="CLU_049737_1_1_9"/>
<dbReference type="InterPro" id="IPR018778">
    <property type="entry name" value="T7SS_EssB"/>
</dbReference>
<dbReference type="eggNOG" id="COG4499">
    <property type="taxonomic scope" value="Bacteria"/>
</dbReference>
<dbReference type="OrthoDB" id="4975281at2"/>
<name>I5ASE4_EUBC6</name>
<gene>
    <name evidence="3" type="ORF">EubceDRAFT1_0888</name>
</gene>
<evidence type="ECO:0000313" key="3">
    <source>
        <dbReference type="EMBL" id="EIM56717.1"/>
    </source>
</evidence>
<keyword evidence="2" id="KW-0472">Membrane</keyword>
<keyword evidence="4" id="KW-1185">Reference proteome</keyword>
<reference evidence="3 4" key="1">
    <citation type="submission" date="2010-08" db="EMBL/GenBank/DDBJ databases">
        <authorList>
            <consortium name="US DOE Joint Genome Institute (JGI-PGF)"/>
            <person name="Lucas S."/>
            <person name="Copeland A."/>
            <person name="Lapidus A."/>
            <person name="Cheng J.-F."/>
            <person name="Bruce D."/>
            <person name="Goodwin L."/>
            <person name="Pitluck S."/>
            <person name="Land M.L."/>
            <person name="Hauser L."/>
            <person name="Chang Y.-J."/>
            <person name="Anderson I.J."/>
            <person name="Johnson E."/>
            <person name="Mulhopadhyay B."/>
            <person name="Kyrpides N."/>
            <person name="Woyke T.J."/>
        </authorList>
    </citation>
    <scope>NUCLEOTIDE SEQUENCE [LARGE SCALE GENOMIC DNA]</scope>
    <source>
        <strain evidence="3 4">6</strain>
    </source>
</reference>
<evidence type="ECO:0000256" key="2">
    <source>
        <dbReference type="SAM" id="Phobius"/>
    </source>
</evidence>
<reference evidence="3 4" key="2">
    <citation type="submission" date="2012-02" db="EMBL/GenBank/DDBJ databases">
        <title>Improved High-Quality Draft sequence of Eubacterium cellulosolvens 6.</title>
        <authorList>
            <consortium name="US DOE Joint Genome Institute"/>
            <person name="Lucas S."/>
            <person name="Han J."/>
            <person name="Lapidus A."/>
            <person name="Cheng J.-F."/>
            <person name="Goodwin L."/>
            <person name="Pitluck S."/>
            <person name="Peters L."/>
            <person name="Mikhailova N."/>
            <person name="Gu W."/>
            <person name="Detter J.C."/>
            <person name="Han C."/>
            <person name="Tapia R."/>
            <person name="Land M."/>
            <person name="Hauser L."/>
            <person name="Kyrpides N."/>
            <person name="Ivanova N."/>
            <person name="Pagani I."/>
            <person name="Johnson E."/>
            <person name="Mukhopadhyay B."/>
            <person name="Anderson I."/>
            <person name="Woyke T."/>
        </authorList>
    </citation>
    <scope>NUCLEOTIDE SEQUENCE [LARGE SCALE GENOMIC DNA]</scope>
    <source>
        <strain evidence="3 4">6</strain>
    </source>
</reference>
<dbReference type="STRING" id="633697.EubceDRAFT1_0888"/>
<dbReference type="AlphaFoldDB" id="I5ASE4"/>
<evidence type="ECO:0000313" key="4">
    <source>
        <dbReference type="Proteomes" id="UP000005753"/>
    </source>
</evidence>
<dbReference type="Gene3D" id="1.25.40.680">
    <property type="entry name" value="Type VII secretion system EssB, C-terminal-like domain"/>
    <property type="match status" value="1"/>
</dbReference>